<sequence>MSDRRCARIEAKRTDELLEGVWRSDVLASAEPSGGIAVFEFRFDDRGDLIAGPSPALETGDE</sequence>
<dbReference type="AlphaFoldDB" id="M0CPG0"/>
<comment type="caution">
    <text evidence="1">The sequence shown here is derived from an EMBL/GenBank/DDBJ whole genome shotgun (WGS) entry which is preliminary data.</text>
</comment>
<protein>
    <submittedName>
        <fullName evidence="1">Uncharacterized protein</fullName>
    </submittedName>
</protein>
<gene>
    <name evidence="1" type="ORF">C477_00990</name>
</gene>
<reference evidence="1 2" key="1">
    <citation type="journal article" date="2014" name="PLoS Genet.">
        <title>Phylogenetically driven sequencing of extremely halophilic archaea reveals strategies for static and dynamic osmo-response.</title>
        <authorList>
            <person name="Becker E.A."/>
            <person name="Seitzer P.M."/>
            <person name="Tritt A."/>
            <person name="Larsen D."/>
            <person name="Krusor M."/>
            <person name="Yao A.I."/>
            <person name="Wu D."/>
            <person name="Madern D."/>
            <person name="Eisen J.A."/>
            <person name="Darling A.E."/>
            <person name="Facciotti M.T."/>
        </authorList>
    </citation>
    <scope>NUCLEOTIDE SEQUENCE [LARGE SCALE GENOMIC DNA]</scope>
    <source>
        <strain evidence="1 2">JCM 13891</strain>
    </source>
</reference>
<keyword evidence="2" id="KW-1185">Reference proteome</keyword>
<accession>M0CPG0</accession>
<dbReference type="Proteomes" id="UP000011657">
    <property type="component" value="Unassembled WGS sequence"/>
</dbReference>
<evidence type="ECO:0000313" key="2">
    <source>
        <dbReference type="Proteomes" id="UP000011657"/>
    </source>
</evidence>
<proteinExistence type="predicted"/>
<organism evidence="1 2">
    <name type="scientific">Haloterrigena salina JCM 13891</name>
    <dbReference type="NCBI Taxonomy" id="1227488"/>
    <lineage>
        <taxon>Archaea</taxon>
        <taxon>Methanobacteriati</taxon>
        <taxon>Methanobacteriota</taxon>
        <taxon>Stenosarchaea group</taxon>
        <taxon>Halobacteria</taxon>
        <taxon>Halobacteriales</taxon>
        <taxon>Natrialbaceae</taxon>
        <taxon>Haloterrigena</taxon>
    </lineage>
</organism>
<evidence type="ECO:0000313" key="1">
    <source>
        <dbReference type="EMBL" id="ELZ24493.1"/>
    </source>
</evidence>
<dbReference type="EMBL" id="AOIS01000005">
    <property type="protein sequence ID" value="ELZ24493.1"/>
    <property type="molecule type" value="Genomic_DNA"/>
</dbReference>
<name>M0CPG0_9EURY</name>